<dbReference type="Proteomes" id="UP000244060">
    <property type="component" value="Unassembled WGS sequence"/>
</dbReference>
<accession>A0A2T5JIU2</accession>
<comment type="caution">
    <text evidence="1">The sequence shown here is derived from an EMBL/GenBank/DDBJ whole genome shotgun (WGS) entry which is preliminary data.</text>
</comment>
<name>A0A2T5JIU2_9RHOB</name>
<dbReference type="RefSeq" id="WP_108222784.1">
    <property type="nucleotide sequence ID" value="NZ_CP090021.1"/>
</dbReference>
<keyword evidence="2" id="KW-1185">Reference proteome</keyword>
<evidence type="ECO:0000313" key="2">
    <source>
        <dbReference type="Proteomes" id="UP000244060"/>
    </source>
</evidence>
<reference evidence="1 2" key="1">
    <citation type="submission" date="2018-04" db="EMBL/GenBank/DDBJ databases">
        <title>Genomic Encyclopedia of Type Strains, Phase III (KMG-III): the genomes of soil and plant-associated and newly described type strains.</title>
        <authorList>
            <person name="Whitman W."/>
        </authorList>
    </citation>
    <scope>NUCLEOTIDE SEQUENCE [LARGE SCALE GENOMIC DNA]</scope>
    <source>
        <strain evidence="1 2">KA25</strain>
    </source>
</reference>
<protein>
    <submittedName>
        <fullName evidence="1">Uncharacterized protein</fullName>
    </submittedName>
</protein>
<sequence length="250" mass="27269">MAVDLGMGVDTRITASLHPQSVASLDEYDSETEGELQQVVQAFTSVYEGIGKVLDVRDVAAGNTAWNEDMRTIKVQEMADRAFAKFAPQLDKVYHNMRAGAELIEKQLSAPMEARAAHTISTQIRDHVKGLAERQGTSTADKRPGQSALGFVQAAIQKGDELTVSAVLGAPAYLSGLTDEMQAVLRRLWNEKANPTASKRLRAMRAAMDLIQDRAPLIHKEMERVVGKSPAYAKMLRDKHNAAEKALGGI</sequence>
<organism evidence="1 2">
    <name type="scientific">Cereibacter azotoformans</name>
    <dbReference type="NCBI Taxonomy" id="43057"/>
    <lineage>
        <taxon>Bacteria</taxon>
        <taxon>Pseudomonadati</taxon>
        <taxon>Pseudomonadota</taxon>
        <taxon>Alphaproteobacteria</taxon>
        <taxon>Rhodobacterales</taxon>
        <taxon>Paracoccaceae</taxon>
        <taxon>Cereibacter</taxon>
    </lineage>
</organism>
<gene>
    <name evidence="1" type="ORF">C8J28_1541</name>
</gene>
<dbReference type="EMBL" id="QAOT01000054">
    <property type="protein sequence ID" value="PTR05988.1"/>
    <property type="molecule type" value="Genomic_DNA"/>
</dbReference>
<proteinExistence type="predicted"/>
<dbReference type="OrthoDB" id="7872247at2"/>
<dbReference type="AlphaFoldDB" id="A0A2T5JIU2"/>
<evidence type="ECO:0000313" key="1">
    <source>
        <dbReference type="EMBL" id="PTR05988.1"/>
    </source>
</evidence>